<feature type="domain" description="Glycosyltransferase 2-like" evidence="3">
    <location>
        <begin position="5"/>
        <end position="167"/>
    </location>
</feature>
<evidence type="ECO:0000256" key="2">
    <source>
        <dbReference type="ARBA" id="ARBA00022679"/>
    </source>
</evidence>
<evidence type="ECO:0000256" key="1">
    <source>
        <dbReference type="ARBA" id="ARBA00022676"/>
    </source>
</evidence>
<dbReference type="PANTHER" id="PTHR22916">
    <property type="entry name" value="GLYCOSYLTRANSFERASE"/>
    <property type="match status" value="1"/>
</dbReference>
<protein>
    <recommendedName>
        <fullName evidence="3">Glycosyltransferase 2-like domain-containing protein</fullName>
    </recommendedName>
</protein>
<dbReference type="SUPFAM" id="SSF53448">
    <property type="entry name" value="Nucleotide-diphospho-sugar transferases"/>
    <property type="match status" value="1"/>
</dbReference>
<dbReference type="AlphaFoldDB" id="H1Q1V6"/>
<gene>
    <name evidence="4" type="ORF">HMPREF9140_00894</name>
</gene>
<dbReference type="Gene3D" id="3.90.550.10">
    <property type="entry name" value="Spore Coat Polysaccharide Biosynthesis Protein SpsA, Chain A"/>
    <property type="match status" value="1"/>
</dbReference>
<dbReference type="EMBL" id="AGWK01000027">
    <property type="protein sequence ID" value="EHO71576.1"/>
    <property type="molecule type" value="Genomic_DNA"/>
</dbReference>
<dbReference type="STRING" id="883158.HMPREF9140_00894"/>
<name>H1Q1V6_9BACT</name>
<keyword evidence="5" id="KW-1185">Reference proteome</keyword>
<evidence type="ECO:0000313" key="4">
    <source>
        <dbReference type="EMBL" id="EHO71576.1"/>
    </source>
</evidence>
<sequence>MMKVSVLVPVYGVEKYIEQCVESLFVQTYNNLEYIFVDDCSPDRSIDILKTCIERHPNRQAQVRIIHNEYNCGIGIVRQKGIDAATGEYITFVDSDDFIPPTAIQSLVAKAESGNFDIIEGAYRKIGCKHEKNVLPQHVSSKKRLRMLLCHKGNGFIWAKLFRRSLFTDNSIGFSDQISFSEDYSVLPCLLFKGRRTWTDDVVYNYRCNNFESYTHRINLKSILSGARANVVVNRYFIKHDKRRYYRNAINLGMLTVYRDAHRHRIPLSLFSEIDKILNYHSKNPIDKLFFRMFHSPTLSFSIPDKLFSLYRKFYIYSRF</sequence>
<dbReference type="Proteomes" id="UP000016023">
    <property type="component" value="Unassembled WGS sequence"/>
</dbReference>
<dbReference type="eggNOG" id="COG1215">
    <property type="taxonomic scope" value="Bacteria"/>
</dbReference>
<accession>H1Q1V6</accession>
<organism evidence="4 5">
    <name type="scientific">Prevotella micans F0438</name>
    <dbReference type="NCBI Taxonomy" id="883158"/>
    <lineage>
        <taxon>Bacteria</taxon>
        <taxon>Pseudomonadati</taxon>
        <taxon>Bacteroidota</taxon>
        <taxon>Bacteroidia</taxon>
        <taxon>Bacteroidales</taxon>
        <taxon>Prevotellaceae</taxon>
        <taxon>Prevotella</taxon>
    </lineage>
</organism>
<reference evidence="4 5" key="1">
    <citation type="submission" date="2011-12" db="EMBL/GenBank/DDBJ databases">
        <title>The Genome Sequence of Prevotella micans F0438.</title>
        <authorList>
            <consortium name="The Broad Institute Genome Sequencing Platform"/>
            <person name="Earl A."/>
            <person name="Ward D."/>
            <person name="Feldgarden M."/>
            <person name="Gevers D."/>
            <person name="Izard J."/>
            <person name="Baranova O.V."/>
            <person name="Blanton J.M."/>
            <person name="Wade W.G."/>
            <person name="Dewhirst F.E."/>
            <person name="Young S.K."/>
            <person name="Zeng Q."/>
            <person name="Gargeya S."/>
            <person name="Fitzgerald M."/>
            <person name="Haas B."/>
            <person name="Abouelleil A."/>
            <person name="Alvarado L."/>
            <person name="Arachchi H.M."/>
            <person name="Berlin A."/>
            <person name="Chapman S.B."/>
            <person name="Gearin G."/>
            <person name="Goldberg J."/>
            <person name="Griggs A."/>
            <person name="Gujja S."/>
            <person name="Hansen M."/>
            <person name="Heiman D."/>
            <person name="Howarth C."/>
            <person name="Larimer J."/>
            <person name="Lui A."/>
            <person name="MacDonald P.J.P."/>
            <person name="McCowen C."/>
            <person name="Montmayeur A."/>
            <person name="Murphy C."/>
            <person name="Neiman D."/>
            <person name="Pearson M."/>
            <person name="Priest M."/>
            <person name="Roberts A."/>
            <person name="Saif S."/>
            <person name="Shea T."/>
            <person name="Sisk P."/>
            <person name="Stolte C."/>
            <person name="Sykes S."/>
            <person name="Wortman J."/>
            <person name="Nusbaum C."/>
            <person name="Birren B."/>
        </authorList>
    </citation>
    <scope>NUCLEOTIDE SEQUENCE [LARGE SCALE GENOMIC DNA]</scope>
    <source>
        <strain evidence="4 5">F0438</strain>
    </source>
</reference>
<dbReference type="InterPro" id="IPR029044">
    <property type="entry name" value="Nucleotide-diphossugar_trans"/>
</dbReference>
<evidence type="ECO:0000259" key="3">
    <source>
        <dbReference type="Pfam" id="PF00535"/>
    </source>
</evidence>
<dbReference type="RefSeq" id="WP_006952018.1">
    <property type="nucleotide sequence ID" value="NZ_JH594521.1"/>
</dbReference>
<dbReference type="PANTHER" id="PTHR22916:SF51">
    <property type="entry name" value="GLYCOSYLTRANSFERASE EPSH-RELATED"/>
    <property type="match status" value="1"/>
</dbReference>
<dbReference type="PATRIC" id="fig|883158.3.peg.902"/>
<comment type="caution">
    <text evidence="4">The sequence shown here is derived from an EMBL/GenBank/DDBJ whole genome shotgun (WGS) entry which is preliminary data.</text>
</comment>
<dbReference type="GO" id="GO:0016758">
    <property type="term" value="F:hexosyltransferase activity"/>
    <property type="evidence" value="ECO:0007669"/>
    <property type="project" value="UniProtKB-ARBA"/>
</dbReference>
<keyword evidence="1" id="KW-0328">Glycosyltransferase</keyword>
<evidence type="ECO:0000313" key="5">
    <source>
        <dbReference type="Proteomes" id="UP000016023"/>
    </source>
</evidence>
<dbReference type="HOGENOM" id="CLU_025996_25_4_10"/>
<proteinExistence type="predicted"/>
<dbReference type="CDD" id="cd00761">
    <property type="entry name" value="Glyco_tranf_GTA_type"/>
    <property type="match status" value="1"/>
</dbReference>
<keyword evidence="2" id="KW-0808">Transferase</keyword>
<dbReference type="InterPro" id="IPR001173">
    <property type="entry name" value="Glyco_trans_2-like"/>
</dbReference>
<dbReference type="Pfam" id="PF00535">
    <property type="entry name" value="Glycos_transf_2"/>
    <property type="match status" value="1"/>
</dbReference>